<gene>
    <name evidence="7" type="ORF">PM001_LOCUS25884</name>
</gene>
<evidence type="ECO:0000256" key="5">
    <source>
        <dbReference type="SAM" id="MobiDB-lite"/>
    </source>
</evidence>
<dbReference type="InterPro" id="IPR013083">
    <property type="entry name" value="Znf_RING/FYVE/PHD"/>
</dbReference>
<keyword evidence="1" id="KW-0479">Metal-binding</keyword>
<dbReference type="GO" id="GO:0008270">
    <property type="term" value="F:zinc ion binding"/>
    <property type="evidence" value="ECO:0007669"/>
    <property type="project" value="UniProtKB-KW"/>
</dbReference>
<feature type="compositionally biased region" description="Basic residues" evidence="5">
    <location>
        <begin position="111"/>
        <end position="120"/>
    </location>
</feature>
<proteinExistence type="predicted"/>
<feature type="region of interest" description="Disordered" evidence="5">
    <location>
        <begin position="110"/>
        <end position="148"/>
    </location>
</feature>
<feature type="compositionally biased region" description="Basic and acidic residues" evidence="5">
    <location>
        <begin position="121"/>
        <end position="144"/>
    </location>
</feature>
<comment type="caution">
    <text evidence="7">The sequence shown here is derived from an EMBL/GenBank/DDBJ whole genome shotgun (WGS) entry which is preliminary data.</text>
</comment>
<dbReference type="Proteomes" id="UP001162060">
    <property type="component" value="Unassembled WGS sequence"/>
</dbReference>
<dbReference type="PANTHER" id="PTHR15710:SF74">
    <property type="entry name" value="RING-TYPE E3 UBIQUITIN TRANSFERASE-RELATED"/>
    <property type="match status" value="1"/>
</dbReference>
<evidence type="ECO:0000313" key="8">
    <source>
        <dbReference type="Proteomes" id="UP001162060"/>
    </source>
</evidence>
<evidence type="ECO:0000259" key="6">
    <source>
        <dbReference type="PROSITE" id="PS50089"/>
    </source>
</evidence>
<dbReference type="InterPro" id="IPR001841">
    <property type="entry name" value="Znf_RING"/>
</dbReference>
<protein>
    <recommendedName>
        <fullName evidence="6">RING-type domain-containing protein</fullName>
    </recommendedName>
</protein>
<dbReference type="PANTHER" id="PTHR15710">
    <property type="entry name" value="E3 UBIQUITIN-PROTEIN LIGASE PRAJA"/>
    <property type="match status" value="1"/>
</dbReference>
<evidence type="ECO:0000256" key="1">
    <source>
        <dbReference type="ARBA" id="ARBA00022723"/>
    </source>
</evidence>
<dbReference type="PROSITE" id="PS50089">
    <property type="entry name" value="ZF_RING_2"/>
    <property type="match status" value="1"/>
</dbReference>
<keyword evidence="3" id="KW-0862">Zinc</keyword>
<name>A0AAV1V1F6_9STRA</name>
<reference evidence="7" key="1">
    <citation type="submission" date="2024-01" db="EMBL/GenBank/DDBJ databases">
        <authorList>
            <person name="Webb A."/>
        </authorList>
    </citation>
    <scope>NUCLEOTIDE SEQUENCE</scope>
    <source>
        <strain evidence="7">Pm1</strain>
    </source>
</reference>
<organism evidence="7 8">
    <name type="scientific">Peronospora matthiolae</name>
    <dbReference type="NCBI Taxonomy" id="2874970"/>
    <lineage>
        <taxon>Eukaryota</taxon>
        <taxon>Sar</taxon>
        <taxon>Stramenopiles</taxon>
        <taxon>Oomycota</taxon>
        <taxon>Peronosporomycetes</taxon>
        <taxon>Peronosporales</taxon>
        <taxon>Peronosporaceae</taxon>
        <taxon>Peronospora</taxon>
    </lineage>
</organism>
<evidence type="ECO:0000256" key="3">
    <source>
        <dbReference type="ARBA" id="ARBA00022833"/>
    </source>
</evidence>
<dbReference type="AlphaFoldDB" id="A0AAV1V1F6"/>
<accession>A0AAV1V1F6</accession>
<evidence type="ECO:0000313" key="7">
    <source>
        <dbReference type="EMBL" id="CAK7940734.1"/>
    </source>
</evidence>
<dbReference type="EMBL" id="CAKLBY020000259">
    <property type="protein sequence ID" value="CAK7940734.1"/>
    <property type="molecule type" value="Genomic_DNA"/>
</dbReference>
<evidence type="ECO:0000256" key="4">
    <source>
        <dbReference type="PROSITE-ProRule" id="PRU00175"/>
    </source>
</evidence>
<sequence length="385" mass="43171">MTVLPAAVTRQGIVDVPGVRTRYESLDSSSAQMPATDRSTPMCVGEWTTGSEDLIEVVLRSAPISRSFAAGIDYRLPSERCIPLLKRSSRFRAVFSPFVWAAQYQQSQQQRHGHRLRKRSMREEIDRRRDGTTYDPGQQEKEPGGRVAASWSHCFSSTSTISFNSTPTSHDESTRAITSEPQPEVLPMDITVHVEVQYHAPASAVTRDVLEMFRSTTWVRFMMRYVSPRLKSSSPADQSILDELESQETAEMHEGDECVICMSENPCDGHVRLPCSHSFHYPCISSWLQTQSTCPVCRFQFPKAFTGKYAVQKLKSAMVLSEEQTKMPRAELLALDIGKQVVRAVVSVTLVKVAAEAEDEQFPCELSAWMLDPSAGETFSELDCK</sequence>
<dbReference type="Pfam" id="PF13639">
    <property type="entry name" value="zf-RING_2"/>
    <property type="match status" value="1"/>
</dbReference>
<feature type="domain" description="RING-type" evidence="6">
    <location>
        <begin position="258"/>
        <end position="298"/>
    </location>
</feature>
<evidence type="ECO:0000256" key="2">
    <source>
        <dbReference type="ARBA" id="ARBA00022771"/>
    </source>
</evidence>
<dbReference type="SMART" id="SM00184">
    <property type="entry name" value="RING"/>
    <property type="match status" value="1"/>
</dbReference>
<dbReference type="Gene3D" id="3.30.40.10">
    <property type="entry name" value="Zinc/RING finger domain, C3HC4 (zinc finger)"/>
    <property type="match status" value="1"/>
</dbReference>
<dbReference type="SUPFAM" id="SSF57850">
    <property type="entry name" value="RING/U-box"/>
    <property type="match status" value="1"/>
</dbReference>
<keyword evidence="2 4" id="KW-0863">Zinc-finger</keyword>